<keyword evidence="6" id="KW-1185">Reference proteome</keyword>
<accession>A0ABS9ISR0</accession>
<name>A0ABS9ISR0_9ACTN</name>
<evidence type="ECO:0000256" key="1">
    <source>
        <dbReference type="ARBA" id="ARBA00023125"/>
    </source>
</evidence>
<evidence type="ECO:0000313" key="6">
    <source>
        <dbReference type="Proteomes" id="UP001200110"/>
    </source>
</evidence>
<sequence length="214" mass="23241">MATDVTRARLLDAAEHLLTTTSYEDLRVRAVCARAGVNPAAVHYHFGSREDLVAALLQDRLEPFWSAPLDELTRRPATVREIVDAILAPLARLRDDRATASLLSLLGRFVLTHPDLPWTATWFRTQTWVGILTSTIDVDEATARRRWRFAFSILMTELSTRTAPSVAAVSALADFLTAGLSAPVLEGPTTAAPTTDSAPAADAPSSGGHERNQL</sequence>
<feature type="domain" description="HTH tetR-type" evidence="4">
    <location>
        <begin position="4"/>
        <end position="64"/>
    </location>
</feature>
<dbReference type="InterPro" id="IPR009057">
    <property type="entry name" value="Homeodomain-like_sf"/>
</dbReference>
<dbReference type="PROSITE" id="PS50977">
    <property type="entry name" value="HTH_TETR_2"/>
    <property type="match status" value="1"/>
</dbReference>
<evidence type="ECO:0000259" key="4">
    <source>
        <dbReference type="PROSITE" id="PS50977"/>
    </source>
</evidence>
<dbReference type="EMBL" id="JAKKOR010000007">
    <property type="protein sequence ID" value="MCF8588588.1"/>
    <property type="molecule type" value="Genomic_DNA"/>
</dbReference>
<evidence type="ECO:0000256" key="3">
    <source>
        <dbReference type="SAM" id="MobiDB-lite"/>
    </source>
</evidence>
<evidence type="ECO:0000313" key="5">
    <source>
        <dbReference type="EMBL" id="MCF8588588.1"/>
    </source>
</evidence>
<feature type="region of interest" description="Disordered" evidence="3">
    <location>
        <begin position="186"/>
        <end position="214"/>
    </location>
</feature>
<gene>
    <name evidence="5" type="ORF">L5G33_08935</name>
</gene>
<keyword evidence="1 2" id="KW-0238">DNA-binding</keyword>
<feature type="DNA-binding region" description="H-T-H motif" evidence="2">
    <location>
        <begin position="27"/>
        <end position="46"/>
    </location>
</feature>
<proteinExistence type="predicted"/>
<dbReference type="InterPro" id="IPR001647">
    <property type="entry name" value="HTH_TetR"/>
</dbReference>
<reference evidence="5 6" key="1">
    <citation type="submission" date="2022-01" db="EMBL/GenBank/DDBJ databases">
        <authorList>
            <person name="Huang Y."/>
        </authorList>
    </citation>
    <scope>NUCLEOTIDE SEQUENCE [LARGE SCALE GENOMIC DNA]</scope>
    <source>
        <strain evidence="5 6">HY366</strain>
    </source>
</reference>
<dbReference type="PANTHER" id="PTHR30055:SF235">
    <property type="entry name" value="TRANSCRIPTIONAL REGULATORY PROTEIN"/>
    <property type="match status" value="1"/>
</dbReference>
<dbReference type="Gene3D" id="1.10.357.10">
    <property type="entry name" value="Tetracycline Repressor, domain 2"/>
    <property type="match status" value="1"/>
</dbReference>
<evidence type="ECO:0000256" key="2">
    <source>
        <dbReference type="PROSITE-ProRule" id="PRU00335"/>
    </source>
</evidence>
<dbReference type="RefSeq" id="WP_236997832.1">
    <property type="nucleotide sequence ID" value="NZ_JAKKOR010000007.1"/>
</dbReference>
<dbReference type="PRINTS" id="PR00455">
    <property type="entry name" value="HTHTETR"/>
</dbReference>
<comment type="caution">
    <text evidence="5">The sequence shown here is derived from an EMBL/GenBank/DDBJ whole genome shotgun (WGS) entry which is preliminary data.</text>
</comment>
<protein>
    <submittedName>
        <fullName evidence="5">TetR/AcrR family transcriptional regulator</fullName>
    </submittedName>
</protein>
<dbReference type="PANTHER" id="PTHR30055">
    <property type="entry name" value="HTH-TYPE TRANSCRIPTIONAL REGULATOR RUTR"/>
    <property type="match status" value="1"/>
</dbReference>
<dbReference type="Pfam" id="PF00440">
    <property type="entry name" value="TetR_N"/>
    <property type="match status" value="1"/>
</dbReference>
<dbReference type="SUPFAM" id="SSF46689">
    <property type="entry name" value="Homeodomain-like"/>
    <property type="match status" value="1"/>
</dbReference>
<dbReference type="InterPro" id="IPR050109">
    <property type="entry name" value="HTH-type_TetR-like_transc_reg"/>
</dbReference>
<dbReference type="Proteomes" id="UP001200110">
    <property type="component" value="Unassembled WGS sequence"/>
</dbReference>
<organism evidence="5 6">
    <name type="scientific">Gordonia liuliyuniae</name>
    <dbReference type="NCBI Taxonomy" id="2911517"/>
    <lineage>
        <taxon>Bacteria</taxon>
        <taxon>Bacillati</taxon>
        <taxon>Actinomycetota</taxon>
        <taxon>Actinomycetes</taxon>
        <taxon>Mycobacteriales</taxon>
        <taxon>Gordoniaceae</taxon>
        <taxon>Gordonia</taxon>
    </lineage>
</organism>
<feature type="compositionally biased region" description="Low complexity" evidence="3">
    <location>
        <begin position="188"/>
        <end position="206"/>
    </location>
</feature>